<dbReference type="EMBL" id="MATO01000014">
    <property type="protein sequence ID" value="OCS92668.1"/>
    <property type="molecule type" value="Genomic_DNA"/>
</dbReference>
<dbReference type="RefSeq" id="WP_066462256.1">
    <property type="nucleotide sequence ID" value="NZ_MATO01000014.1"/>
</dbReference>
<evidence type="ECO:0000259" key="1">
    <source>
        <dbReference type="Pfam" id="PF01850"/>
    </source>
</evidence>
<evidence type="ECO:0000313" key="2">
    <source>
        <dbReference type="EMBL" id="OCS92668.1"/>
    </source>
</evidence>
<dbReference type="InterPro" id="IPR002716">
    <property type="entry name" value="PIN_dom"/>
</dbReference>
<dbReference type="Proteomes" id="UP000093482">
    <property type="component" value="Unassembled WGS sequence"/>
</dbReference>
<sequence>MNKRLGKVFVDTNILLQADWYQHDSIFEWIDALYEEVYIHQMVLDELLSVSARNKVTQYIDDGRWHLFNPDDENCLSDDLYDIYEGYVHQMKQAFRQLDQKKMEQGRRLKGTNDLGEIHCLAAALLISAAIICSNDGDIQEVIDDNELEVASEDETENRKLVQDTLKDFCYYICLHKIAPESKVRKLLKAFQKEKIQELDALLNTIR</sequence>
<reference evidence="2 3" key="1">
    <citation type="submission" date="2016-07" db="EMBL/GenBank/DDBJ databases">
        <title>Caryophanon latum genome sequencing.</title>
        <authorList>
            <person name="Verma A."/>
            <person name="Pal Y."/>
            <person name="Krishnamurthi S."/>
        </authorList>
    </citation>
    <scope>NUCLEOTIDE SEQUENCE [LARGE SCALE GENOMIC DNA]</scope>
    <source>
        <strain evidence="2 3">DSM 14151</strain>
    </source>
</reference>
<gene>
    <name evidence="2" type="ORF">A6K76_06210</name>
</gene>
<comment type="caution">
    <text evidence="2">The sequence shown here is derived from an EMBL/GenBank/DDBJ whole genome shotgun (WGS) entry which is preliminary data.</text>
</comment>
<keyword evidence="3" id="KW-1185">Reference proteome</keyword>
<dbReference type="AlphaFoldDB" id="A0A1C0YZM5"/>
<feature type="domain" description="PIN" evidence="1">
    <location>
        <begin position="8"/>
        <end position="142"/>
    </location>
</feature>
<evidence type="ECO:0000313" key="3">
    <source>
        <dbReference type="Proteomes" id="UP000093482"/>
    </source>
</evidence>
<organism evidence="2 3">
    <name type="scientific">Caryophanon latum</name>
    <dbReference type="NCBI Taxonomy" id="33977"/>
    <lineage>
        <taxon>Bacteria</taxon>
        <taxon>Bacillati</taxon>
        <taxon>Bacillota</taxon>
        <taxon>Bacilli</taxon>
        <taxon>Bacillales</taxon>
        <taxon>Caryophanaceae</taxon>
        <taxon>Caryophanon</taxon>
    </lineage>
</organism>
<dbReference type="InterPro" id="IPR029060">
    <property type="entry name" value="PIN-like_dom_sf"/>
</dbReference>
<name>A0A1C0YZM5_9BACL</name>
<proteinExistence type="predicted"/>
<protein>
    <recommendedName>
        <fullName evidence="1">PIN domain-containing protein</fullName>
    </recommendedName>
</protein>
<dbReference type="Pfam" id="PF01850">
    <property type="entry name" value="PIN"/>
    <property type="match status" value="1"/>
</dbReference>
<dbReference type="OrthoDB" id="2973808at2"/>
<dbReference type="SUPFAM" id="SSF88723">
    <property type="entry name" value="PIN domain-like"/>
    <property type="match status" value="1"/>
</dbReference>
<accession>A0A1C0YZM5</accession>